<dbReference type="VEuPathDB" id="VectorBase:AMEM011777"/>
<accession>A0A182VAS3</accession>
<protein>
    <recommendedName>
        <fullName evidence="4">GST N-terminal domain-containing protein</fullName>
    </recommendedName>
</protein>
<reference evidence="2" key="1">
    <citation type="submission" date="2020-05" db="UniProtKB">
        <authorList>
            <consortium name="EnsemblMetazoa"/>
        </authorList>
    </citation>
    <scope>IDENTIFICATION</scope>
    <source>
        <strain evidence="2">MAF</strain>
    </source>
</reference>
<dbReference type="EnsemblMetazoa" id="AMEM011777-RA">
    <property type="protein sequence ID" value="AMEM011777-PA"/>
    <property type="gene ID" value="AMEM011777"/>
</dbReference>
<evidence type="ECO:0000313" key="3">
    <source>
        <dbReference type="Proteomes" id="UP000075903"/>
    </source>
</evidence>
<sequence>MATETENKPVVAGEEEKKVEAPAVEAAAAAAAAAPAAADKPAEAAAAAAAGGGDTAADKKPEEKAEAAPAASGEGGDGATSSDAAAAPAKKEKEMKPTVHKANFEKDVVYLYQFTRTPMLPSISPFCLKVETWLRLAGLKYETSRARLCTTLKLKIPLAASSSGRFILPRPAGKS</sequence>
<evidence type="ECO:0000313" key="2">
    <source>
        <dbReference type="EnsemblMetazoa" id="AMEM011777-PA"/>
    </source>
</evidence>
<dbReference type="Proteomes" id="UP000075903">
    <property type="component" value="Unassembled WGS sequence"/>
</dbReference>
<dbReference type="AlphaFoldDB" id="A0A182VAS3"/>
<dbReference type="PANTHER" id="PTHR12289">
    <property type="entry name" value="METAXIN RELATED"/>
    <property type="match status" value="1"/>
</dbReference>
<feature type="compositionally biased region" description="Low complexity" evidence="1">
    <location>
        <begin position="21"/>
        <end position="49"/>
    </location>
</feature>
<keyword evidence="3" id="KW-1185">Reference proteome</keyword>
<evidence type="ECO:0000256" key="1">
    <source>
        <dbReference type="SAM" id="MobiDB-lite"/>
    </source>
</evidence>
<feature type="compositionally biased region" description="Basic and acidic residues" evidence="1">
    <location>
        <begin position="89"/>
        <end position="98"/>
    </location>
</feature>
<proteinExistence type="predicted"/>
<organism evidence="2 3">
    <name type="scientific">Anopheles merus</name>
    <name type="common">Mosquito</name>
    <dbReference type="NCBI Taxonomy" id="30066"/>
    <lineage>
        <taxon>Eukaryota</taxon>
        <taxon>Metazoa</taxon>
        <taxon>Ecdysozoa</taxon>
        <taxon>Arthropoda</taxon>
        <taxon>Hexapoda</taxon>
        <taxon>Insecta</taxon>
        <taxon>Pterygota</taxon>
        <taxon>Neoptera</taxon>
        <taxon>Endopterygota</taxon>
        <taxon>Diptera</taxon>
        <taxon>Nematocera</taxon>
        <taxon>Culicoidea</taxon>
        <taxon>Culicidae</taxon>
        <taxon>Anophelinae</taxon>
        <taxon>Anopheles</taxon>
    </lineage>
</organism>
<feature type="region of interest" description="Disordered" evidence="1">
    <location>
        <begin position="1"/>
        <end position="98"/>
    </location>
</feature>
<dbReference type="GO" id="GO:0005737">
    <property type="term" value="C:cytoplasm"/>
    <property type="evidence" value="ECO:0007669"/>
    <property type="project" value="TreeGrafter"/>
</dbReference>
<dbReference type="VEuPathDB" id="VectorBase:AMEM21_008227"/>
<dbReference type="InterPro" id="IPR050931">
    <property type="entry name" value="Mito_Protein_Transport_Metaxin"/>
</dbReference>
<feature type="compositionally biased region" description="Basic and acidic residues" evidence="1">
    <location>
        <begin position="56"/>
        <end position="66"/>
    </location>
</feature>
<dbReference type="PANTHER" id="PTHR12289:SF41">
    <property type="entry name" value="FAILED AXON CONNECTIONS-RELATED"/>
    <property type="match status" value="1"/>
</dbReference>
<evidence type="ECO:0008006" key="4">
    <source>
        <dbReference type="Google" id="ProtNLM"/>
    </source>
</evidence>
<name>A0A182VAS3_ANOME</name>
<feature type="compositionally biased region" description="Low complexity" evidence="1">
    <location>
        <begin position="79"/>
        <end position="88"/>
    </location>
</feature>